<dbReference type="Pfam" id="PF03447">
    <property type="entry name" value="NAD_binding_3"/>
    <property type="match status" value="1"/>
</dbReference>
<feature type="domain" description="ACT" evidence="20">
    <location>
        <begin position="350"/>
        <end position="424"/>
    </location>
</feature>
<dbReference type="InterPro" id="IPR005106">
    <property type="entry name" value="Asp/hSer_DH_NAD-bd"/>
</dbReference>
<dbReference type="Gene3D" id="3.30.70.260">
    <property type="match status" value="1"/>
</dbReference>
<evidence type="ECO:0000256" key="17">
    <source>
        <dbReference type="PIRSR" id="PIRSR000098-2"/>
    </source>
</evidence>
<dbReference type="InterPro" id="IPR045865">
    <property type="entry name" value="ACT-like_dom_sf"/>
</dbReference>
<dbReference type="GO" id="GO:0046872">
    <property type="term" value="F:metal ion binding"/>
    <property type="evidence" value="ECO:0007669"/>
    <property type="project" value="UniProtKB-KW"/>
</dbReference>
<evidence type="ECO:0000256" key="19">
    <source>
        <dbReference type="RuleBase" id="RU004171"/>
    </source>
</evidence>
<evidence type="ECO:0000256" key="8">
    <source>
        <dbReference type="ARBA" id="ARBA00022697"/>
    </source>
</evidence>
<proteinExistence type="inferred from homology"/>
<dbReference type="Pfam" id="PF00742">
    <property type="entry name" value="Homoserine_dh"/>
    <property type="match status" value="1"/>
</dbReference>
<dbReference type="FunFam" id="3.30.360.10:FF:000005">
    <property type="entry name" value="Homoserine dehydrogenase"/>
    <property type="match status" value="1"/>
</dbReference>
<protein>
    <recommendedName>
        <fullName evidence="6 18">Homoserine dehydrogenase</fullName>
        <ecNumber evidence="5 18">1.1.1.3</ecNumber>
    </recommendedName>
</protein>
<keyword evidence="7 18" id="KW-0028">Amino-acid biosynthesis</keyword>
<dbReference type="Pfam" id="PF01842">
    <property type="entry name" value="ACT"/>
    <property type="match status" value="1"/>
</dbReference>
<feature type="active site" description="Proton donor" evidence="16">
    <location>
        <position position="205"/>
    </location>
</feature>
<dbReference type="FunFam" id="3.40.50.720:FF:000062">
    <property type="entry name" value="Homoserine dehydrogenase"/>
    <property type="match status" value="1"/>
</dbReference>
<dbReference type="PROSITE" id="PS51671">
    <property type="entry name" value="ACT"/>
    <property type="match status" value="1"/>
</dbReference>
<dbReference type="GO" id="GO:0009088">
    <property type="term" value="P:threonine biosynthetic process"/>
    <property type="evidence" value="ECO:0007669"/>
    <property type="project" value="UniProtKB-UniPathway"/>
</dbReference>
<organism evidence="21 22">
    <name type="scientific">Geosporobacter subterraneus DSM 17957</name>
    <dbReference type="NCBI Taxonomy" id="1121919"/>
    <lineage>
        <taxon>Bacteria</taxon>
        <taxon>Bacillati</taxon>
        <taxon>Bacillota</taxon>
        <taxon>Clostridia</taxon>
        <taxon>Peptostreptococcales</taxon>
        <taxon>Thermotaleaceae</taxon>
        <taxon>Geosporobacter</taxon>
    </lineage>
</organism>
<accession>A0A1M6ECC2</accession>
<evidence type="ECO:0000256" key="3">
    <source>
        <dbReference type="ARBA" id="ARBA00005062"/>
    </source>
</evidence>
<comment type="pathway">
    <text evidence="2 18">Amino-acid biosynthesis; L-threonine biosynthesis; L-threonine from L-aspartate: step 3/5.</text>
</comment>
<dbReference type="EMBL" id="FQZV01000008">
    <property type="protein sequence ID" value="SHI83029.1"/>
    <property type="molecule type" value="Genomic_DNA"/>
</dbReference>
<keyword evidence="14 18" id="KW-0486">Methionine biosynthesis</keyword>
<evidence type="ECO:0000256" key="13">
    <source>
        <dbReference type="ARBA" id="ARBA00023053"/>
    </source>
</evidence>
<evidence type="ECO:0000256" key="15">
    <source>
        <dbReference type="ARBA" id="ARBA00048841"/>
    </source>
</evidence>
<evidence type="ECO:0000256" key="7">
    <source>
        <dbReference type="ARBA" id="ARBA00022605"/>
    </source>
</evidence>
<feature type="binding site" evidence="17">
    <location>
        <begin position="9"/>
        <end position="16"/>
    </location>
    <ligand>
        <name>NADP(+)</name>
        <dbReference type="ChEBI" id="CHEBI:58349"/>
    </ligand>
</feature>
<comment type="pathway">
    <text evidence="3 18">Amino-acid biosynthesis; L-methionine biosynthesis via de novo pathway; L-homoserine from L-aspartate: step 3/3.</text>
</comment>
<evidence type="ECO:0000256" key="9">
    <source>
        <dbReference type="ARBA" id="ARBA00022723"/>
    </source>
</evidence>
<feature type="binding site" evidence="17">
    <location>
        <position position="190"/>
    </location>
    <ligand>
        <name>L-homoserine</name>
        <dbReference type="ChEBI" id="CHEBI:57476"/>
    </ligand>
</feature>
<dbReference type="Proteomes" id="UP000184536">
    <property type="component" value="Unassembled WGS sequence"/>
</dbReference>
<evidence type="ECO:0000256" key="10">
    <source>
        <dbReference type="ARBA" id="ARBA00022857"/>
    </source>
</evidence>
<evidence type="ECO:0000313" key="21">
    <source>
        <dbReference type="EMBL" id="SHI83029.1"/>
    </source>
</evidence>
<dbReference type="EC" id="1.1.1.3" evidence="5 18"/>
<dbReference type="CDD" id="cd04881">
    <property type="entry name" value="ACT_HSDH-Hom"/>
    <property type="match status" value="1"/>
</dbReference>
<dbReference type="SUPFAM" id="SSF51735">
    <property type="entry name" value="NAD(P)-binding Rossmann-fold domains"/>
    <property type="match status" value="1"/>
</dbReference>
<dbReference type="RefSeq" id="WP_110940054.1">
    <property type="nucleotide sequence ID" value="NZ_FQZV01000008.1"/>
</dbReference>
<keyword evidence="8 18" id="KW-0791">Threonine biosynthesis</keyword>
<comment type="catalytic activity">
    <reaction evidence="15">
        <text>L-homoserine + NADP(+) = L-aspartate 4-semialdehyde + NADPH + H(+)</text>
        <dbReference type="Rhea" id="RHEA:15761"/>
        <dbReference type="ChEBI" id="CHEBI:15378"/>
        <dbReference type="ChEBI" id="CHEBI:57476"/>
        <dbReference type="ChEBI" id="CHEBI:57783"/>
        <dbReference type="ChEBI" id="CHEBI:58349"/>
        <dbReference type="ChEBI" id="CHEBI:537519"/>
        <dbReference type="EC" id="1.1.1.3"/>
    </reaction>
    <physiologicalReaction direction="right-to-left" evidence="15">
        <dbReference type="Rhea" id="RHEA:15763"/>
    </physiologicalReaction>
</comment>
<comment type="similarity">
    <text evidence="4 19">Belongs to the homoserine dehydrogenase family.</text>
</comment>
<evidence type="ECO:0000256" key="4">
    <source>
        <dbReference type="ARBA" id="ARBA00006753"/>
    </source>
</evidence>
<name>A0A1M6ECC2_9FIRM</name>
<dbReference type="InterPro" id="IPR016204">
    <property type="entry name" value="HDH"/>
</dbReference>
<keyword evidence="13" id="KW-0915">Sodium</keyword>
<evidence type="ECO:0000256" key="11">
    <source>
        <dbReference type="ARBA" id="ARBA00023002"/>
    </source>
</evidence>
<evidence type="ECO:0000256" key="12">
    <source>
        <dbReference type="ARBA" id="ARBA00023027"/>
    </source>
</evidence>
<comment type="cofactor">
    <cofactor evidence="1">
        <name>a metal cation</name>
        <dbReference type="ChEBI" id="CHEBI:25213"/>
    </cofactor>
</comment>
<keyword evidence="12" id="KW-0520">NAD</keyword>
<evidence type="ECO:0000259" key="20">
    <source>
        <dbReference type="PROSITE" id="PS51671"/>
    </source>
</evidence>
<keyword evidence="10 17" id="KW-0521">NADP</keyword>
<dbReference type="InterPro" id="IPR001342">
    <property type="entry name" value="HDH_cat"/>
</dbReference>
<evidence type="ECO:0000256" key="2">
    <source>
        <dbReference type="ARBA" id="ARBA00005056"/>
    </source>
</evidence>
<dbReference type="PANTHER" id="PTHR43331">
    <property type="entry name" value="HOMOSERINE DEHYDROGENASE"/>
    <property type="match status" value="1"/>
</dbReference>
<dbReference type="NCBIfam" id="NF004976">
    <property type="entry name" value="PRK06349.1"/>
    <property type="match status" value="1"/>
</dbReference>
<evidence type="ECO:0000256" key="6">
    <source>
        <dbReference type="ARBA" id="ARBA00013376"/>
    </source>
</evidence>
<dbReference type="AlphaFoldDB" id="A0A1M6ECC2"/>
<dbReference type="InterPro" id="IPR036291">
    <property type="entry name" value="NAD(P)-bd_dom_sf"/>
</dbReference>
<dbReference type="SUPFAM" id="SSF55347">
    <property type="entry name" value="Glyceraldehyde-3-phosphate dehydrogenase-like, C-terminal domain"/>
    <property type="match status" value="1"/>
</dbReference>
<evidence type="ECO:0000313" key="22">
    <source>
        <dbReference type="Proteomes" id="UP000184536"/>
    </source>
</evidence>
<dbReference type="PANTHER" id="PTHR43331:SF1">
    <property type="entry name" value="HOMOSERINE DEHYDROGENASE"/>
    <property type="match status" value="1"/>
</dbReference>
<keyword evidence="9" id="KW-0479">Metal-binding</keyword>
<dbReference type="Gene3D" id="3.40.50.720">
    <property type="entry name" value="NAD(P)-binding Rossmann-like Domain"/>
    <property type="match status" value="1"/>
</dbReference>
<keyword evidence="11 18" id="KW-0560">Oxidoreductase</keyword>
<dbReference type="Gene3D" id="3.30.360.10">
    <property type="entry name" value="Dihydrodipicolinate Reductase, domain 2"/>
    <property type="match status" value="1"/>
</dbReference>
<evidence type="ECO:0000256" key="14">
    <source>
        <dbReference type="ARBA" id="ARBA00023167"/>
    </source>
</evidence>
<dbReference type="GO" id="GO:0004412">
    <property type="term" value="F:homoserine dehydrogenase activity"/>
    <property type="evidence" value="ECO:0007669"/>
    <property type="project" value="UniProtKB-EC"/>
</dbReference>
<dbReference type="InterPro" id="IPR019811">
    <property type="entry name" value="HDH_CS"/>
</dbReference>
<dbReference type="PROSITE" id="PS01042">
    <property type="entry name" value="HOMOSER_DHGENASE"/>
    <property type="match status" value="1"/>
</dbReference>
<evidence type="ECO:0000256" key="16">
    <source>
        <dbReference type="PIRSR" id="PIRSR000098-1"/>
    </source>
</evidence>
<gene>
    <name evidence="21" type="ORF">SAMN02745975_00697</name>
</gene>
<evidence type="ECO:0000256" key="5">
    <source>
        <dbReference type="ARBA" id="ARBA00013213"/>
    </source>
</evidence>
<dbReference type="PIRSF" id="PIRSF000098">
    <property type="entry name" value="Homoser_dehydrog"/>
    <property type="match status" value="1"/>
</dbReference>
<keyword evidence="22" id="KW-1185">Reference proteome</keyword>
<reference evidence="22" key="1">
    <citation type="submission" date="2016-11" db="EMBL/GenBank/DDBJ databases">
        <authorList>
            <person name="Varghese N."/>
            <person name="Submissions S."/>
        </authorList>
    </citation>
    <scope>NUCLEOTIDE SEQUENCE [LARGE SCALE GENOMIC DNA]</scope>
    <source>
        <strain evidence="22">DSM 17957</strain>
    </source>
</reference>
<dbReference type="InterPro" id="IPR002912">
    <property type="entry name" value="ACT_dom"/>
</dbReference>
<feature type="binding site" evidence="17">
    <location>
        <position position="105"/>
    </location>
    <ligand>
        <name>NADPH</name>
        <dbReference type="ChEBI" id="CHEBI:57783"/>
    </ligand>
</feature>
<evidence type="ECO:0000256" key="1">
    <source>
        <dbReference type="ARBA" id="ARBA00001920"/>
    </source>
</evidence>
<dbReference type="OrthoDB" id="9808167at2"/>
<dbReference type="GO" id="GO:0009086">
    <property type="term" value="P:methionine biosynthetic process"/>
    <property type="evidence" value="ECO:0007669"/>
    <property type="project" value="UniProtKB-KW"/>
</dbReference>
<evidence type="ECO:0000256" key="18">
    <source>
        <dbReference type="RuleBase" id="RU000579"/>
    </source>
</evidence>
<dbReference type="UniPathway" id="UPA00050">
    <property type="reaction ID" value="UER00063"/>
</dbReference>
<dbReference type="SUPFAM" id="SSF55021">
    <property type="entry name" value="ACT-like"/>
    <property type="match status" value="1"/>
</dbReference>
<dbReference type="GO" id="GO:0050661">
    <property type="term" value="F:NADP binding"/>
    <property type="evidence" value="ECO:0007669"/>
    <property type="project" value="InterPro"/>
</dbReference>
<dbReference type="STRING" id="1121919.SAMN02745975_00697"/>
<dbReference type="UniPathway" id="UPA00051">
    <property type="reaction ID" value="UER00465"/>
</dbReference>
<sequence>MQKIKIGLLGFGTVGSGVWKILQDNKVIVEKNCGYEVEVAKILVQNMTKKREGITHTDIFTDNPKDILEDPTIEIVVEVMGGIEPAKEYILKAIENKKHIVTANKALIASHGDQLILAAKKAQVELYYEASVAGGIPIIHAIKESLSANRIYNIMGILNGTTNYILTKMTAENMDFETALKQAQDKGYAEADPTSDVEGYDAVYKLTILARLAFGSYVPFEDVYREGITKITPIDIEYARELGYVIKLLAIAKEEDGKIELKVHPTFVPQEHPLAAVGDAFNAVFVKGNAVGDLMFYGRGAGDLPTGSAVLGDLINIIKKKDLQKRLYENGFDQNEKRVISMEESQSEYYIRLLVKDIPGVFGKVATEFGRHQVSLSSVIQKGREEPSVSLVFITHETTEQKVQMALKDIVNIPEVVQLANLIRVEKKN</sequence>